<protein>
    <recommendedName>
        <fullName evidence="3">STAS/SEC14 domain-containing protein</fullName>
    </recommendedName>
</protein>
<sequence length="136" mass="15203">MPYLHTWEQHGLLREFAGHVTSAEIARAVIESHEAPAFDEYRYVINDFRATRSIELDAEVMDEVAAMDRAAFLTNPRVRVAVVQGPQAVMDTVAAYSASHLSPYPLQVFQDMESARRWACAPLVTTAQSAGTHRDK</sequence>
<organism evidence="1 2">
    <name type="scientific">Niveibacterium microcysteis</name>
    <dbReference type="NCBI Taxonomy" id="2811415"/>
    <lineage>
        <taxon>Bacteria</taxon>
        <taxon>Pseudomonadati</taxon>
        <taxon>Pseudomonadota</taxon>
        <taxon>Betaproteobacteria</taxon>
        <taxon>Rhodocyclales</taxon>
        <taxon>Rhodocyclaceae</taxon>
        <taxon>Niveibacterium</taxon>
    </lineage>
</organism>
<gene>
    <name evidence="1" type="ORF">JY500_10965</name>
</gene>
<accession>A0ABX7LZW3</accession>
<proteinExistence type="predicted"/>
<evidence type="ECO:0008006" key="3">
    <source>
        <dbReference type="Google" id="ProtNLM"/>
    </source>
</evidence>
<dbReference type="RefSeq" id="WP_206252263.1">
    <property type="nucleotide sequence ID" value="NZ_CP071060.1"/>
</dbReference>
<dbReference type="EMBL" id="CP071060">
    <property type="protein sequence ID" value="QSI75053.1"/>
    <property type="molecule type" value="Genomic_DNA"/>
</dbReference>
<evidence type="ECO:0000313" key="2">
    <source>
        <dbReference type="Proteomes" id="UP000663570"/>
    </source>
</evidence>
<dbReference type="Proteomes" id="UP000663570">
    <property type="component" value="Chromosome"/>
</dbReference>
<keyword evidence="2" id="KW-1185">Reference proteome</keyword>
<evidence type="ECO:0000313" key="1">
    <source>
        <dbReference type="EMBL" id="QSI75053.1"/>
    </source>
</evidence>
<reference evidence="1 2" key="1">
    <citation type="submission" date="2021-02" db="EMBL/GenBank/DDBJ databases">
        <title>Niveibacterium changnyeongensis HC41.</title>
        <authorList>
            <person name="Kang M."/>
        </authorList>
    </citation>
    <scope>NUCLEOTIDE SEQUENCE [LARGE SCALE GENOMIC DNA]</scope>
    <source>
        <strain evidence="1 2">HC41</strain>
    </source>
</reference>
<name>A0ABX7LZW3_9RHOO</name>